<evidence type="ECO:0000256" key="1">
    <source>
        <dbReference type="ARBA" id="ARBA00002558"/>
    </source>
</evidence>
<gene>
    <name evidence="13" type="ordered locus">Ecym_8201</name>
</gene>
<dbReference type="Pfam" id="PF17820">
    <property type="entry name" value="PDZ_6"/>
    <property type="match status" value="1"/>
</dbReference>
<evidence type="ECO:0000259" key="12">
    <source>
        <dbReference type="SMART" id="SM00228"/>
    </source>
</evidence>
<dbReference type="MEROPS" id="S01.434"/>
<keyword evidence="9" id="KW-0378">Hydrolase</keyword>
<dbReference type="EMBL" id="CP002504">
    <property type="protein sequence ID" value="AET41486.1"/>
    <property type="molecule type" value="Genomic_DNA"/>
</dbReference>
<dbReference type="InParanoid" id="G8JXB2"/>
<dbReference type="Pfam" id="PF13365">
    <property type="entry name" value="Trypsin_2"/>
    <property type="match status" value="1"/>
</dbReference>
<dbReference type="InterPro" id="IPR001478">
    <property type="entry name" value="PDZ"/>
</dbReference>
<evidence type="ECO:0000256" key="11">
    <source>
        <dbReference type="SAM" id="MobiDB-lite"/>
    </source>
</evidence>
<evidence type="ECO:0000256" key="4">
    <source>
        <dbReference type="ARBA" id="ARBA00020338"/>
    </source>
</evidence>
<dbReference type="GeneID" id="11469915"/>
<keyword evidence="8" id="KW-0677">Repeat</keyword>
<dbReference type="KEGG" id="erc:Ecym_8201"/>
<dbReference type="GO" id="GO:0004252">
    <property type="term" value="F:serine-type endopeptidase activity"/>
    <property type="evidence" value="ECO:0007669"/>
    <property type="project" value="EnsemblFungi"/>
</dbReference>
<dbReference type="Gene3D" id="2.30.42.10">
    <property type="match status" value="1"/>
</dbReference>
<keyword evidence="14" id="KW-1185">Reference proteome</keyword>
<sequence>MTVVKHKRTHSDGPSSQNDRSSKRHESTASEYKDYESDLDIVELVPDISNNLKWQNTIANVVQSVVSVHFSQVAPFDCDSALVSEATGFIVDSTLGIMLTNRHVVGAGPFCGYAVFDNHEECDVKPIYRDPVHDFGFLKFDPSKIKYMNVQALELKPALAKVGSEIRVVGNDAGEKLSILSGFISRVDRNAPDYGELTYNDFNTEYIQAAASASGGSSGSPVVNIDGYAVALQAGGSTEASTDFFLPLDRILRALHCVQSSIPITRGTIQTQWLLKPYDECRRMGLSPRCEELARKQFPDKIGLLVAETILREGPADNLIKEGDILISINGEMISSFIQVDAILDDSVGQKIKLLVQRSGEDVTVECVVGDLHAITPSRYVEVCGATFNELSYQMARYYAIPVRGVFLSSATGSFCFDSKEKLGWIVDEVDNQPTPNLDTFIEVMGKIPDCSRVTVGYHHLVDQHSPNVTTVYIDRHWCNEFRLYERNDETGLWDYKYLADPISPLPLKPQSAKFIDLPVNNEKISKLARSLVLVSTMGPVPLDSIDAEPRKASGLVIDASQGYVVVSRRIIPHDCVDVFVTIAESVLVPATVEFLHPTQNYAIVKYDPQLVEAPVENPKISSTRLKIGDKVQFIGYTHNFRSVSSETTVTDISSLSIPSNMVPRYRATNLEAISIESSAGSRCHSGILADDDGTVRAMWLSFLGEKQDEKDKIYLMGLDLVDMTEVINILKAGKKPRVNIVDSGFGSISVLQARLRGVPQEWIKKMESESDSRLQFITVTRVSYTDEEQKLMTGDIILSVNENLVKHMRDIEGVVIAADEPVVEQVLAFKVVRKGNIVNLNIKTVEVEETSKIVVFAGSILQAPHHAVRQTMQNIPSGVYCTFRGQSSPAIQYGISATNFITHVNEIETPTLARFLEVVKTIPDNTYCKIRLLTFDNVPFAISLKTNYHYFPTSELSKDRATGSWIEHMYNSTSDKKNDT</sequence>
<comment type="similarity">
    <text evidence="3">Belongs to the peptidase S1C family.</text>
</comment>
<dbReference type="InterPro" id="IPR041489">
    <property type="entry name" value="PDZ_6"/>
</dbReference>
<organism evidence="13 14">
    <name type="scientific">Eremothecium cymbalariae (strain CBS 270.75 / DBVPG 7215 / KCTC 17166 / NRRL Y-17582)</name>
    <name type="common">Yeast</name>
    <dbReference type="NCBI Taxonomy" id="931890"/>
    <lineage>
        <taxon>Eukaryota</taxon>
        <taxon>Fungi</taxon>
        <taxon>Dikarya</taxon>
        <taxon>Ascomycota</taxon>
        <taxon>Saccharomycotina</taxon>
        <taxon>Saccharomycetes</taxon>
        <taxon>Saccharomycetales</taxon>
        <taxon>Saccharomycetaceae</taxon>
        <taxon>Eremothecium</taxon>
    </lineage>
</organism>
<feature type="compositionally biased region" description="Basic and acidic residues" evidence="11">
    <location>
        <begin position="20"/>
        <end position="31"/>
    </location>
</feature>
<protein>
    <recommendedName>
        <fullName evidence="4">Pro-apoptotic serine protease NMA111</fullName>
    </recommendedName>
    <alternativeName>
        <fullName evidence="5">Pro-apoptotic serine protease nma111</fullName>
    </alternativeName>
</protein>
<dbReference type="CDD" id="cd06719">
    <property type="entry name" value="PDZ2-4_Nma111p-like"/>
    <property type="match status" value="2"/>
</dbReference>
<reference evidence="14" key="1">
    <citation type="journal article" date="2012" name="G3 (Bethesda)">
        <title>Pichia sorbitophila, an interspecies yeast hybrid reveals early steps of genome resolution following polyploidization.</title>
        <authorList>
            <person name="Leh Louis V."/>
            <person name="Despons L."/>
            <person name="Friedrich A."/>
            <person name="Martin T."/>
            <person name="Durrens P."/>
            <person name="Casaregola S."/>
            <person name="Neuveglise C."/>
            <person name="Fairhead C."/>
            <person name="Marck C."/>
            <person name="Cruz J.A."/>
            <person name="Straub M.L."/>
            <person name="Kugler V."/>
            <person name="Sacerdot C."/>
            <person name="Uzunov Z."/>
            <person name="Thierry A."/>
            <person name="Weiss S."/>
            <person name="Bleykasten C."/>
            <person name="De Montigny J."/>
            <person name="Jacques N."/>
            <person name="Jung P."/>
            <person name="Lemaire M."/>
            <person name="Mallet S."/>
            <person name="Morel G."/>
            <person name="Richard G.F."/>
            <person name="Sarkar A."/>
            <person name="Savel G."/>
            <person name="Schacherer J."/>
            <person name="Seret M.L."/>
            <person name="Talla E."/>
            <person name="Samson G."/>
            <person name="Jubin C."/>
            <person name="Poulain J."/>
            <person name="Vacherie B."/>
            <person name="Barbe V."/>
            <person name="Pelletier E."/>
            <person name="Sherman D.J."/>
            <person name="Westhof E."/>
            <person name="Weissenbach J."/>
            <person name="Baret P.V."/>
            <person name="Wincker P."/>
            <person name="Gaillardin C."/>
            <person name="Dujon B."/>
            <person name="Souciet J.L."/>
        </authorList>
    </citation>
    <scope>NUCLEOTIDE SEQUENCE [LARGE SCALE GENOMIC DNA]</scope>
    <source>
        <strain evidence="14">CBS 270.75 / DBVPG 7215 / KCTC 17166 / NRRL Y-17582</strain>
    </source>
</reference>
<dbReference type="GO" id="GO:0005634">
    <property type="term" value="C:nucleus"/>
    <property type="evidence" value="ECO:0007669"/>
    <property type="project" value="UniProtKB-SubCell"/>
</dbReference>
<dbReference type="GO" id="GO:0120174">
    <property type="term" value="P:stress-induced homeostatically regulated protein degradation pathway"/>
    <property type="evidence" value="ECO:0007669"/>
    <property type="project" value="EnsemblFungi"/>
</dbReference>
<dbReference type="GO" id="GO:0006629">
    <property type="term" value="P:lipid metabolic process"/>
    <property type="evidence" value="ECO:0007669"/>
    <property type="project" value="EnsemblFungi"/>
</dbReference>
<dbReference type="STRING" id="931890.G8JXB2"/>
<dbReference type="SMART" id="SM00228">
    <property type="entry name" value="PDZ"/>
    <property type="match status" value="2"/>
</dbReference>
<proteinExistence type="inferred from homology"/>
<dbReference type="SUPFAM" id="SSF50156">
    <property type="entry name" value="PDZ domain-like"/>
    <property type="match status" value="2"/>
</dbReference>
<evidence type="ECO:0000256" key="7">
    <source>
        <dbReference type="ARBA" id="ARBA00022703"/>
    </source>
</evidence>
<feature type="region of interest" description="Disordered" evidence="11">
    <location>
        <begin position="1"/>
        <end position="31"/>
    </location>
</feature>
<dbReference type="OrthoDB" id="4217619at2759"/>
<dbReference type="HOGENOM" id="CLU_003212_0_0_1"/>
<dbReference type="InterPro" id="IPR009003">
    <property type="entry name" value="Peptidase_S1_PA"/>
</dbReference>
<comment type="function">
    <text evidence="1">Nuclear serine protease which mediates apoptosis.</text>
</comment>
<dbReference type="RefSeq" id="XP_003648303.1">
    <property type="nucleotide sequence ID" value="XM_003648255.1"/>
</dbReference>
<accession>G8JXB2</accession>
<dbReference type="GO" id="GO:0006915">
    <property type="term" value="P:apoptotic process"/>
    <property type="evidence" value="ECO:0007669"/>
    <property type="project" value="UniProtKB-KW"/>
</dbReference>
<evidence type="ECO:0000256" key="10">
    <source>
        <dbReference type="ARBA" id="ARBA00023242"/>
    </source>
</evidence>
<dbReference type="PANTHER" id="PTHR46366">
    <property type="entry name" value="PRO-APOPTOTIC SERINE PROTEASE NMA111"/>
    <property type="match status" value="1"/>
</dbReference>
<dbReference type="OMA" id="FWGHCVF"/>
<evidence type="ECO:0000256" key="8">
    <source>
        <dbReference type="ARBA" id="ARBA00022737"/>
    </source>
</evidence>
<dbReference type="GO" id="GO:0034605">
    <property type="term" value="P:cellular response to heat"/>
    <property type="evidence" value="ECO:0007669"/>
    <property type="project" value="EnsemblFungi"/>
</dbReference>
<dbReference type="SUPFAM" id="SSF50494">
    <property type="entry name" value="Trypsin-like serine proteases"/>
    <property type="match status" value="2"/>
</dbReference>
<dbReference type="FunCoup" id="G8JXB2">
    <property type="interactions" value="133"/>
</dbReference>
<dbReference type="InterPro" id="IPR025926">
    <property type="entry name" value="PDZ-like_dom"/>
</dbReference>
<dbReference type="Gene3D" id="2.40.10.120">
    <property type="match status" value="2"/>
</dbReference>
<dbReference type="PRINTS" id="PR00834">
    <property type="entry name" value="PROTEASES2C"/>
</dbReference>
<dbReference type="eggNOG" id="KOG1421">
    <property type="taxonomic scope" value="Eukaryota"/>
</dbReference>
<keyword evidence="6" id="KW-0645">Protease</keyword>
<dbReference type="InterPro" id="IPR001940">
    <property type="entry name" value="Peptidase_S1C"/>
</dbReference>
<feature type="domain" description="PDZ" evidence="12">
    <location>
        <begin position="750"/>
        <end position="836"/>
    </location>
</feature>
<dbReference type="Proteomes" id="UP000006790">
    <property type="component" value="Chromosome 8"/>
</dbReference>
<keyword evidence="9" id="KW-0720">Serine protease</keyword>
<dbReference type="FunFam" id="2.40.10.120:FF:000013">
    <property type="entry name" value="Pro-apoptotic serine protease NMA111"/>
    <property type="match status" value="1"/>
</dbReference>
<name>G8JXB2_ERECY</name>
<dbReference type="CDD" id="cd06786">
    <property type="entry name" value="cpPDZ1_ScNma111-like"/>
    <property type="match status" value="1"/>
</dbReference>
<dbReference type="Pfam" id="PF12812">
    <property type="entry name" value="PDZ_1"/>
    <property type="match status" value="2"/>
</dbReference>
<dbReference type="InterPro" id="IPR036034">
    <property type="entry name" value="PDZ_sf"/>
</dbReference>
<evidence type="ECO:0000313" key="13">
    <source>
        <dbReference type="EMBL" id="AET41486.1"/>
    </source>
</evidence>
<evidence type="ECO:0000256" key="3">
    <source>
        <dbReference type="ARBA" id="ARBA00010541"/>
    </source>
</evidence>
<keyword evidence="10" id="KW-0539">Nucleus</keyword>
<dbReference type="PANTHER" id="PTHR46366:SF8">
    <property type="entry name" value="PRO-APOPTOTIC SERINE PROTEASE NMA111"/>
    <property type="match status" value="1"/>
</dbReference>
<evidence type="ECO:0000256" key="6">
    <source>
        <dbReference type="ARBA" id="ARBA00022670"/>
    </source>
</evidence>
<evidence type="ECO:0000256" key="2">
    <source>
        <dbReference type="ARBA" id="ARBA00004123"/>
    </source>
</evidence>
<comment type="subcellular location">
    <subcellularLocation>
        <location evidence="2">Nucleus</location>
    </subcellularLocation>
</comment>
<feature type="domain" description="PDZ" evidence="12">
    <location>
        <begin position="282"/>
        <end position="360"/>
    </location>
</feature>
<keyword evidence="7" id="KW-0053">Apoptosis</keyword>
<evidence type="ECO:0000256" key="9">
    <source>
        <dbReference type="ARBA" id="ARBA00022825"/>
    </source>
</evidence>
<evidence type="ECO:0000313" key="14">
    <source>
        <dbReference type="Proteomes" id="UP000006790"/>
    </source>
</evidence>
<dbReference type="AlphaFoldDB" id="G8JXB2"/>
<evidence type="ECO:0000256" key="5">
    <source>
        <dbReference type="ARBA" id="ARBA00021524"/>
    </source>
</evidence>